<dbReference type="AlphaFoldDB" id="A0A1M6SEY7"/>
<name>A0A1M6SEY7_9FIRM</name>
<organism evidence="1 2">
    <name type="scientific">Desulforamulus aeronauticus DSM 10349</name>
    <dbReference type="NCBI Taxonomy" id="1121421"/>
    <lineage>
        <taxon>Bacteria</taxon>
        <taxon>Bacillati</taxon>
        <taxon>Bacillota</taxon>
        <taxon>Clostridia</taxon>
        <taxon>Eubacteriales</taxon>
        <taxon>Peptococcaceae</taxon>
        <taxon>Desulforamulus</taxon>
    </lineage>
</organism>
<dbReference type="RefSeq" id="WP_072913410.1">
    <property type="nucleotide sequence ID" value="NZ_FRAR01000013.1"/>
</dbReference>
<dbReference type="EMBL" id="FRAR01000013">
    <property type="protein sequence ID" value="SHK43245.1"/>
    <property type="molecule type" value="Genomic_DNA"/>
</dbReference>
<protein>
    <submittedName>
        <fullName evidence="1">Uncharacterized protein</fullName>
    </submittedName>
</protein>
<keyword evidence="2" id="KW-1185">Reference proteome</keyword>
<accession>A0A1M6SEY7</accession>
<reference evidence="2" key="1">
    <citation type="submission" date="2016-11" db="EMBL/GenBank/DDBJ databases">
        <authorList>
            <person name="Varghese N."/>
            <person name="Submissions S."/>
        </authorList>
    </citation>
    <scope>NUCLEOTIDE SEQUENCE [LARGE SCALE GENOMIC DNA]</scope>
    <source>
        <strain evidence="2">DSM 10349</strain>
    </source>
</reference>
<evidence type="ECO:0000313" key="2">
    <source>
        <dbReference type="Proteomes" id="UP000183997"/>
    </source>
</evidence>
<proteinExistence type="predicted"/>
<gene>
    <name evidence="1" type="ORF">SAMN02745123_01849</name>
</gene>
<sequence>MDQENTPSLEQFLLVALLDIYRGLEVRLPADLDRNIQSNVLKDVLSSAIPFAENDESRRLISDELFRCAREGCTLQEQREVIVRQSPDVINAKAVAAAHLLKIVNKERNIS</sequence>
<evidence type="ECO:0000313" key="1">
    <source>
        <dbReference type="EMBL" id="SHK43245.1"/>
    </source>
</evidence>
<dbReference type="OrthoDB" id="1807690at2"/>
<dbReference type="Proteomes" id="UP000183997">
    <property type="component" value="Unassembled WGS sequence"/>
</dbReference>